<feature type="compositionally biased region" description="Polar residues" evidence="1">
    <location>
        <begin position="14"/>
        <end position="38"/>
    </location>
</feature>
<protein>
    <submittedName>
        <fullName evidence="2">Uncharacterized protein</fullName>
    </submittedName>
</protein>
<dbReference type="AlphaFoldDB" id="A0A1B0BIQ2"/>
<dbReference type="VEuPathDB" id="VectorBase:GPPI031439"/>
<dbReference type="Proteomes" id="UP000092460">
    <property type="component" value="Unassembled WGS sequence"/>
</dbReference>
<evidence type="ECO:0000313" key="3">
    <source>
        <dbReference type="Proteomes" id="UP000092460"/>
    </source>
</evidence>
<feature type="region of interest" description="Disordered" evidence="1">
    <location>
        <begin position="103"/>
        <end position="131"/>
    </location>
</feature>
<reference evidence="2" key="2">
    <citation type="submission" date="2020-05" db="UniProtKB">
        <authorList>
            <consortium name="EnsemblMetazoa"/>
        </authorList>
    </citation>
    <scope>IDENTIFICATION</scope>
    <source>
        <strain evidence="2">IAEA</strain>
    </source>
</reference>
<sequence length="131" mass="14311">MAKPFKAPNIGISARQTQQHQPANNLPSSSRASPQQADIDQFVNAGQVYHINANLTAPSRGAPLGCWDFLIQTLCCSLRSYSKRQRPVIIKISSEFKSQRLTDSAIPTVTTSQPSKQSHGYRSSSNQASLP</sequence>
<organism evidence="2 3">
    <name type="scientific">Glossina palpalis gambiensis</name>
    <dbReference type="NCBI Taxonomy" id="67801"/>
    <lineage>
        <taxon>Eukaryota</taxon>
        <taxon>Metazoa</taxon>
        <taxon>Ecdysozoa</taxon>
        <taxon>Arthropoda</taxon>
        <taxon>Hexapoda</taxon>
        <taxon>Insecta</taxon>
        <taxon>Pterygota</taxon>
        <taxon>Neoptera</taxon>
        <taxon>Endopterygota</taxon>
        <taxon>Diptera</taxon>
        <taxon>Brachycera</taxon>
        <taxon>Muscomorpha</taxon>
        <taxon>Hippoboscoidea</taxon>
        <taxon>Glossinidae</taxon>
        <taxon>Glossina</taxon>
    </lineage>
</organism>
<proteinExistence type="predicted"/>
<evidence type="ECO:0000256" key="1">
    <source>
        <dbReference type="SAM" id="MobiDB-lite"/>
    </source>
</evidence>
<accession>A0A1B0BIQ2</accession>
<name>A0A1B0BIQ2_9MUSC</name>
<reference evidence="3" key="1">
    <citation type="submission" date="2015-01" db="EMBL/GenBank/DDBJ databases">
        <authorList>
            <person name="Aksoy S."/>
            <person name="Warren W."/>
            <person name="Wilson R.K."/>
        </authorList>
    </citation>
    <scope>NUCLEOTIDE SEQUENCE [LARGE SCALE GENOMIC DNA]</scope>
    <source>
        <strain evidence="3">IAEA</strain>
    </source>
</reference>
<keyword evidence="3" id="KW-1185">Reference proteome</keyword>
<evidence type="ECO:0000313" key="2">
    <source>
        <dbReference type="EnsemblMetazoa" id="GPPI031439-PA"/>
    </source>
</evidence>
<dbReference type="EMBL" id="JXJN01015062">
    <property type="status" value="NOT_ANNOTATED_CDS"/>
    <property type="molecule type" value="Genomic_DNA"/>
</dbReference>
<feature type="region of interest" description="Disordered" evidence="1">
    <location>
        <begin position="1"/>
        <end position="39"/>
    </location>
</feature>
<dbReference type="EnsemblMetazoa" id="GPPI031439-RA">
    <property type="protein sequence ID" value="GPPI031439-PA"/>
    <property type="gene ID" value="GPPI031439"/>
</dbReference>